<dbReference type="EMBL" id="FNBW01000014">
    <property type="protein sequence ID" value="SDG30783.1"/>
    <property type="molecule type" value="Genomic_DNA"/>
</dbReference>
<protein>
    <submittedName>
        <fullName evidence="1">PAS domain-containing protein</fullName>
    </submittedName>
</protein>
<dbReference type="InterPro" id="IPR009922">
    <property type="entry name" value="DUF1457"/>
</dbReference>
<keyword evidence="2" id="KW-1185">Reference proteome</keyword>
<dbReference type="Proteomes" id="UP000198615">
    <property type="component" value="Unassembled WGS sequence"/>
</dbReference>
<comment type="caution">
    <text evidence="1">The sequence shown here is derived from an EMBL/GenBank/DDBJ whole genome shotgun (WGS) entry which is preliminary data.</text>
</comment>
<evidence type="ECO:0000313" key="2">
    <source>
        <dbReference type="Proteomes" id="UP000198615"/>
    </source>
</evidence>
<dbReference type="Pfam" id="PF07310">
    <property type="entry name" value="PAS_5"/>
    <property type="match status" value="1"/>
</dbReference>
<dbReference type="AlphaFoldDB" id="A0A8G2BKX0"/>
<evidence type="ECO:0000313" key="1">
    <source>
        <dbReference type="EMBL" id="SDG30783.1"/>
    </source>
</evidence>
<organism evidence="1 2">
    <name type="scientific">Thalassobaculum litoreum DSM 18839</name>
    <dbReference type="NCBI Taxonomy" id="1123362"/>
    <lineage>
        <taxon>Bacteria</taxon>
        <taxon>Pseudomonadati</taxon>
        <taxon>Pseudomonadota</taxon>
        <taxon>Alphaproteobacteria</taxon>
        <taxon>Rhodospirillales</taxon>
        <taxon>Thalassobaculaceae</taxon>
        <taxon>Thalassobaculum</taxon>
    </lineage>
</organism>
<reference evidence="1 2" key="1">
    <citation type="submission" date="2016-10" db="EMBL/GenBank/DDBJ databases">
        <authorList>
            <person name="Varghese N."/>
            <person name="Submissions S."/>
        </authorList>
    </citation>
    <scope>NUCLEOTIDE SEQUENCE [LARGE SCALE GENOMIC DNA]</scope>
    <source>
        <strain evidence="1 2">DSM 18839</strain>
    </source>
</reference>
<name>A0A8G2BKX0_9PROT</name>
<accession>A0A8G2BKX0</accession>
<proteinExistence type="predicted"/>
<gene>
    <name evidence="1" type="ORF">SAMN05660686_03971</name>
</gene>
<sequence length="193" mass="21813">MGDDVTDGEVTEEWTGPRHVVLERIGHAPRCAALLDIWKAARVGNVMAARSALDPIILAKAGLLPFVWVLERDAGGACFYRLIGESIRRNFNMPMRGRYVHEIFDQDMSRLISSRCERILSEAEIMFTSGRVYRDGKAVYYARRLVLPLRDEDGTARFLIGTVDQSEMGRDTNRVDNPRFTNDFVAFVGVESI</sequence>